<sequence length="131" mass="13735">MQTGDVLPEQAYTVTRADLVRYAGASGDRNPIHWSQRVATSVGLPGVIAHGMYTMALAARALDTWAGGTGKVRELSCKFTKPVVVPDDDEGVVVRVNGTVKQVTDAGVQVALEVTCGDDKVLGAPKAVLEA</sequence>
<dbReference type="GO" id="GO:0005835">
    <property type="term" value="C:fatty acid synthase complex"/>
    <property type="evidence" value="ECO:0007669"/>
    <property type="project" value="InterPro"/>
</dbReference>
<evidence type="ECO:0000256" key="1">
    <source>
        <dbReference type="ARBA" id="ARBA00005254"/>
    </source>
</evidence>
<dbReference type="EMBL" id="SDPU01000007">
    <property type="protein sequence ID" value="RYU15236.1"/>
    <property type="molecule type" value="Genomic_DNA"/>
</dbReference>
<gene>
    <name evidence="3" type="ORF">ETU37_01445</name>
</gene>
<dbReference type="OrthoDB" id="9800237at2"/>
<dbReference type="InterPro" id="IPR002539">
    <property type="entry name" value="MaoC-like_dom"/>
</dbReference>
<evidence type="ECO:0000313" key="4">
    <source>
        <dbReference type="Proteomes" id="UP000291189"/>
    </source>
</evidence>
<dbReference type="InterPro" id="IPR003965">
    <property type="entry name" value="Fatty_acid_synthase"/>
</dbReference>
<organism evidence="3 4">
    <name type="scientific">Nocardioides iriomotensis</name>
    <dbReference type="NCBI Taxonomy" id="715784"/>
    <lineage>
        <taxon>Bacteria</taxon>
        <taxon>Bacillati</taxon>
        <taxon>Actinomycetota</taxon>
        <taxon>Actinomycetes</taxon>
        <taxon>Propionibacteriales</taxon>
        <taxon>Nocardioidaceae</taxon>
        <taxon>Nocardioides</taxon>
    </lineage>
</organism>
<dbReference type="Pfam" id="PF01575">
    <property type="entry name" value="MaoC_dehydratas"/>
    <property type="match status" value="1"/>
</dbReference>
<name>A0A4V1Z2Q6_9ACTN</name>
<dbReference type="PANTHER" id="PTHR43841:SF3">
    <property type="entry name" value="(3R)-HYDROXYACYL-ACP DEHYDRATASE SUBUNIT HADB"/>
    <property type="match status" value="1"/>
</dbReference>
<keyword evidence="4" id="KW-1185">Reference proteome</keyword>
<accession>A0A4V1Z2Q6</accession>
<dbReference type="AlphaFoldDB" id="A0A4V1Z2Q6"/>
<dbReference type="PANTHER" id="PTHR43841">
    <property type="entry name" value="3-HYDROXYACYL-THIOESTER DEHYDRATASE HTDX-RELATED"/>
    <property type="match status" value="1"/>
</dbReference>
<dbReference type="GO" id="GO:0006633">
    <property type="term" value="P:fatty acid biosynthetic process"/>
    <property type="evidence" value="ECO:0007669"/>
    <property type="project" value="InterPro"/>
</dbReference>
<dbReference type="PRINTS" id="PR01483">
    <property type="entry name" value="FASYNTHASE"/>
</dbReference>
<evidence type="ECO:0000259" key="2">
    <source>
        <dbReference type="Pfam" id="PF01575"/>
    </source>
</evidence>
<dbReference type="RefSeq" id="WP_129985099.1">
    <property type="nucleotide sequence ID" value="NZ_SDPU01000007.1"/>
</dbReference>
<dbReference type="Proteomes" id="UP000291189">
    <property type="component" value="Unassembled WGS sequence"/>
</dbReference>
<dbReference type="GO" id="GO:0004312">
    <property type="term" value="F:fatty acid synthase activity"/>
    <property type="evidence" value="ECO:0007669"/>
    <property type="project" value="InterPro"/>
</dbReference>
<comment type="caution">
    <text evidence="3">The sequence shown here is derived from an EMBL/GenBank/DDBJ whole genome shotgun (WGS) entry which is preliminary data.</text>
</comment>
<proteinExistence type="inferred from homology"/>
<dbReference type="InterPro" id="IPR029069">
    <property type="entry name" value="HotDog_dom_sf"/>
</dbReference>
<protein>
    <submittedName>
        <fullName evidence="3">Dehydratase</fullName>
    </submittedName>
</protein>
<comment type="similarity">
    <text evidence="1">Belongs to the enoyl-CoA hydratase/isomerase family.</text>
</comment>
<feature type="domain" description="MaoC-like" evidence="2">
    <location>
        <begin position="6"/>
        <end position="102"/>
    </location>
</feature>
<reference evidence="3 4" key="1">
    <citation type="submission" date="2019-01" db="EMBL/GenBank/DDBJ databases">
        <title>Nocardioides guangzhouensis sp. nov., an actinobacterium isolated from soil.</title>
        <authorList>
            <person name="Fu Y."/>
            <person name="Cai Y."/>
            <person name="Lin Z."/>
            <person name="Chen P."/>
        </authorList>
    </citation>
    <scope>NUCLEOTIDE SEQUENCE [LARGE SCALE GENOMIC DNA]</scope>
    <source>
        <strain evidence="3 4">NBRC 105384</strain>
    </source>
</reference>
<evidence type="ECO:0000313" key="3">
    <source>
        <dbReference type="EMBL" id="RYU15236.1"/>
    </source>
</evidence>
<dbReference type="SUPFAM" id="SSF54637">
    <property type="entry name" value="Thioesterase/thiol ester dehydrase-isomerase"/>
    <property type="match status" value="1"/>
</dbReference>
<dbReference type="Gene3D" id="3.10.129.10">
    <property type="entry name" value="Hotdog Thioesterase"/>
    <property type="match status" value="1"/>
</dbReference>